<dbReference type="Gene3D" id="3.40.50.300">
    <property type="entry name" value="P-loop containing nucleotide triphosphate hydrolases"/>
    <property type="match status" value="1"/>
</dbReference>
<sequence length="205" mass="23427">MLNQCVFPNENAEFKKLDSKLIIISAPSGSGKTTIVDSLLKEQLSLELAISATSRPAREGEKNGEEYYFLTMKEFERNIKANLFLEYEEVYPGRFYGTLKSEVDIRLRQKKNIILNLDTAGGINVKKIYGGNTLLIFLMPPSIEELKRRLEKRGTDSSEVIRNRLFKATYEISLATQYDMIILNDDLGKAKREFIQIISKFITGK</sequence>
<evidence type="ECO:0000256" key="13">
    <source>
        <dbReference type="HAMAP-Rule" id="MF_00328"/>
    </source>
</evidence>
<protein>
    <recommendedName>
        <fullName evidence="5 13">Guanylate kinase</fullName>
        <ecNumber evidence="4 13">2.7.4.8</ecNumber>
    </recommendedName>
    <alternativeName>
        <fullName evidence="11 13">GMP kinase</fullName>
    </alternativeName>
</protein>
<dbReference type="PROSITE" id="PS50052">
    <property type="entry name" value="GUANYLATE_KINASE_2"/>
    <property type="match status" value="1"/>
</dbReference>
<evidence type="ECO:0000259" key="14">
    <source>
        <dbReference type="PROSITE" id="PS50052"/>
    </source>
</evidence>
<evidence type="ECO:0000256" key="5">
    <source>
        <dbReference type="ARBA" id="ARBA00016296"/>
    </source>
</evidence>
<comment type="similarity">
    <text evidence="3 13">Belongs to the guanylate kinase family.</text>
</comment>
<dbReference type="NCBIfam" id="TIGR03263">
    <property type="entry name" value="guanyl_kin"/>
    <property type="match status" value="1"/>
</dbReference>
<dbReference type="Pfam" id="PF00625">
    <property type="entry name" value="Guanylate_kin"/>
    <property type="match status" value="1"/>
</dbReference>
<dbReference type="STRING" id="511995.CFPG_402"/>
<comment type="function">
    <text evidence="1 13">Essential for recycling GMP and indirectly, cGMP.</text>
</comment>
<gene>
    <name evidence="13" type="primary">gmk</name>
    <name evidence="15" type="ordered locus">CFPG_402</name>
</gene>
<dbReference type="AlphaFoldDB" id="B6YR43"/>
<dbReference type="GO" id="GO:0005524">
    <property type="term" value="F:ATP binding"/>
    <property type="evidence" value="ECO:0007669"/>
    <property type="project" value="UniProtKB-UniRule"/>
</dbReference>
<dbReference type="RefSeq" id="WP_012573426.1">
    <property type="nucleotide sequence ID" value="NC_011565.1"/>
</dbReference>
<evidence type="ECO:0000256" key="1">
    <source>
        <dbReference type="ARBA" id="ARBA00003531"/>
    </source>
</evidence>
<dbReference type="EMBL" id="AP010656">
    <property type="protein sequence ID" value="BAG83665.1"/>
    <property type="molecule type" value="Genomic_DNA"/>
</dbReference>
<name>B6YR43_AZOPC</name>
<dbReference type="Gene3D" id="3.30.63.10">
    <property type="entry name" value="Guanylate Kinase phosphate binding domain"/>
    <property type="match status" value="1"/>
</dbReference>
<keyword evidence="6 13" id="KW-0963">Cytoplasm</keyword>
<evidence type="ECO:0000256" key="8">
    <source>
        <dbReference type="ARBA" id="ARBA00022741"/>
    </source>
</evidence>
<evidence type="ECO:0000313" key="15">
    <source>
        <dbReference type="EMBL" id="BAG83665.1"/>
    </source>
</evidence>
<dbReference type="PANTHER" id="PTHR23117:SF13">
    <property type="entry name" value="GUANYLATE KINASE"/>
    <property type="match status" value="1"/>
</dbReference>
<dbReference type="InterPro" id="IPR020590">
    <property type="entry name" value="Guanylate_kinase_CS"/>
</dbReference>
<dbReference type="InterPro" id="IPR008144">
    <property type="entry name" value="Guanylate_kin-like_dom"/>
</dbReference>
<evidence type="ECO:0000256" key="9">
    <source>
        <dbReference type="ARBA" id="ARBA00022777"/>
    </source>
</evidence>
<dbReference type="SMART" id="SM00072">
    <property type="entry name" value="GuKc"/>
    <property type="match status" value="1"/>
</dbReference>
<evidence type="ECO:0000256" key="11">
    <source>
        <dbReference type="ARBA" id="ARBA00030128"/>
    </source>
</evidence>
<organism evidence="15 16">
    <name type="scientific">Azobacteroides pseudotrichonymphae genomovar. CFP2</name>
    <dbReference type="NCBI Taxonomy" id="511995"/>
    <lineage>
        <taxon>Bacteria</taxon>
        <taxon>Pseudomonadati</taxon>
        <taxon>Bacteroidota</taxon>
        <taxon>Bacteroidia</taxon>
        <taxon>Bacteroidales</taxon>
        <taxon>Candidatus Azobacteroides</taxon>
    </lineage>
</organism>
<evidence type="ECO:0000256" key="3">
    <source>
        <dbReference type="ARBA" id="ARBA00005790"/>
    </source>
</evidence>
<dbReference type="InterPro" id="IPR008145">
    <property type="entry name" value="GK/Ca_channel_bsu"/>
</dbReference>
<keyword evidence="9 13" id="KW-0418">Kinase</keyword>
<dbReference type="EC" id="2.7.4.8" evidence="4 13"/>
<dbReference type="GO" id="GO:0004385">
    <property type="term" value="F:GMP kinase activity"/>
    <property type="evidence" value="ECO:0007669"/>
    <property type="project" value="UniProtKB-UniRule"/>
</dbReference>
<evidence type="ECO:0000313" key="16">
    <source>
        <dbReference type="Proteomes" id="UP000000723"/>
    </source>
</evidence>
<dbReference type="PROSITE" id="PS00856">
    <property type="entry name" value="GUANYLATE_KINASE_1"/>
    <property type="match status" value="1"/>
</dbReference>
<comment type="catalytic activity">
    <reaction evidence="12 13">
        <text>GMP + ATP = GDP + ADP</text>
        <dbReference type="Rhea" id="RHEA:20780"/>
        <dbReference type="ChEBI" id="CHEBI:30616"/>
        <dbReference type="ChEBI" id="CHEBI:58115"/>
        <dbReference type="ChEBI" id="CHEBI:58189"/>
        <dbReference type="ChEBI" id="CHEBI:456216"/>
        <dbReference type="EC" id="2.7.4.8"/>
    </reaction>
</comment>
<dbReference type="GO" id="GO:0005829">
    <property type="term" value="C:cytosol"/>
    <property type="evidence" value="ECO:0007669"/>
    <property type="project" value="TreeGrafter"/>
</dbReference>
<dbReference type="FunFam" id="3.30.63.10:FF:000005">
    <property type="entry name" value="Guanylate kinase"/>
    <property type="match status" value="1"/>
</dbReference>
<dbReference type="SUPFAM" id="SSF52540">
    <property type="entry name" value="P-loop containing nucleoside triphosphate hydrolases"/>
    <property type="match status" value="1"/>
</dbReference>
<dbReference type="CDD" id="cd00071">
    <property type="entry name" value="GMPK"/>
    <property type="match status" value="1"/>
</dbReference>
<dbReference type="InterPro" id="IPR017665">
    <property type="entry name" value="Guanylate_kinase"/>
</dbReference>
<feature type="domain" description="Guanylate kinase-like" evidence="14">
    <location>
        <begin position="19"/>
        <end position="199"/>
    </location>
</feature>
<feature type="binding site" evidence="13">
    <location>
        <begin position="26"/>
        <end position="33"/>
    </location>
    <ligand>
        <name>ATP</name>
        <dbReference type="ChEBI" id="CHEBI:30616"/>
    </ligand>
</feature>
<keyword evidence="7 13" id="KW-0808">Transferase</keyword>
<dbReference type="KEGG" id="aps:CFPG_402"/>
<dbReference type="OrthoDB" id="9808150at2"/>
<dbReference type="InterPro" id="IPR027417">
    <property type="entry name" value="P-loop_NTPase"/>
</dbReference>
<dbReference type="eggNOG" id="COG0194">
    <property type="taxonomic scope" value="Bacteria"/>
</dbReference>
<proteinExistence type="inferred from homology"/>
<keyword evidence="8 13" id="KW-0547">Nucleotide-binding</keyword>
<dbReference type="HAMAP" id="MF_00328">
    <property type="entry name" value="Guanylate_kinase"/>
    <property type="match status" value="1"/>
</dbReference>
<dbReference type="PANTHER" id="PTHR23117">
    <property type="entry name" value="GUANYLATE KINASE-RELATED"/>
    <property type="match status" value="1"/>
</dbReference>
<evidence type="ECO:0000256" key="12">
    <source>
        <dbReference type="ARBA" id="ARBA00048594"/>
    </source>
</evidence>
<evidence type="ECO:0000256" key="6">
    <source>
        <dbReference type="ARBA" id="ARBA00022490"/>
    </source>
</evidence>
<dbReference type="HOGENOM" id="CLU_001715_1_1_10"/>
<comment type="subcellular location">
    <subcellularLocation>
        <location evidence="2 13">Cytoplasm</location>
    </subcellularLocation>
</comment>
<reference evidence="16" key="1">
    <citation type="journal article" date="2008" name="Science">
        <title>Genome of an endosymbiont coupling N2 fixation to cellulolysis within RT protist cells in termite gut.</title>
        <authorList>
            <person name="Hongoh Y."/>
            <person name="Sharma V.K."/>
            <person name="Prakash T."/>
            <person name="Noda S."/>
            <person name="Toh H."/>
            <person name="Taylor T.D."/>
            <person name="Kudo T."/>
            <person name="Sakaki Y."/>
            <person name="Toyoda A."/>
            <person name="Hattori M."/>
            <person name="Ohkuma M."/>
        </authorList>
    </citation>
    <scope>NUCLEOTIDE SEQUENCE [LARGE SCALE GENOMIC DNA]</scope>
</reference>
<dbReference type="Proteomes" id="UP000000723">
    <property type="component" value="Chromosome"/>
</dbReference>
<evidence type="ECO:0000256" key="7">
    <source>
        <dbReference type="ARBA" id="ARBA00022679"/>
    </source>
</evidence>
<accession>B6YR43</accession>
<evidence type="ECO:0000256" key="10">
    <source>
        <dbReference type="ARBA" id="ARBA00022840"/>
    </source>
</evidence>
<keyword evidence="16" id="KW-1185">Reference proteome</keyword>
<keyword evidence="10 13" id="KW-0067">ATP-binding</keyword>
<evidence type="ECO:0000256" key="2">
    <source>
        <dbReference type="ARBA" id="ARBA00004496"/>
    </source>
</evidence>
<evidence type="ECO:0000256" key="4">
    <source>
        <dbReference type="ARBA" id="ARBA00012961"/>
    </source>
</evidence>